<gene>
    <name evidence="12" type="primary">VEGF</name>
</gene>
<evidence type="ECO:0000256" key="8">
    <source>
        <dbReference type="RuleBase" id="RU003818"/>
    </source>
</evidence>
<dbReference type="PANTHER" id="PTHR12025:SF15">
    <property type="entry name" value="VASCULAR ENDOTHELIAL GROWTH FACTOR C-LIKE ISOFORM X1"/>
    <property type="match status" value="1"/>
</dbReference>
<dbReference type="InterPro" id="IPR023581">
    <property type="entry name" value="PD_growth_factor_CS"/>
</dbReference>
<comment type="similarity">
    <text evidence="8">Belongs to the PDGF/VEGF growth factor family.</text>
</comment>
<feature type="domain" description="Platelet-derived growth factor (PDGF) family profile" evidence="10">
    <location>
        <begin position="122"/>
        <end position="198"/>
    </location>
</feature>
<evidence type="ECO:0000256" key="4">
    <source>
        <dbReference type="ARBA" id="ARBA00022729"/>
    </source>
</evidence>
<dbReference type="PROSITE" id="PS00249">
    <property type="entry name" value="PDGF_1"/>
    <property type="match status" value="1"/>
</dbReference>
<dbReference type="Pfam" id="PF03128">
    <property type="entry name" value="CXCXC"/>
    <property type="match status" value="2"/>
</dbReference>
<protein>
    <submittedName>
        <fullName evidence="12">Vascular endothelial growth factor C</fullName>
    </submittedName>
</protein>
<evidence type="ECO:0000256" key="9">
    <source>
        <dbReference type="SAM" id="SignalP"/>
    </source>
</evidence>
<keyword evidence="5" id="KW-0677">Repeat</keyword>
<dbReference type="PANTHER" id="PTHR12025">
    <property type="entry name" value="VASCULAR ENDOTHELIAL GROWTH FACTOR"/>
    <property type="match status" value="1"/>
</dbReference>
<dbReference type="Proteomes" id="UP000694865">
    <property type="component" value="Unplaced"/>
</dbReference>
<keyword evidence="3" id="KW-0165">Cleavage on pair of basic residues</keyword>
<dbReference type="Pfam" id="PF00341">
    <property type="entry name" value="PDGF"/>
    <property type="match status" value="1"/>
</dbReference>
<evidence type="ECO:0000256" key="5">
    <source>
        <dbReference type="ARBA" id="ARBA00022737"/>
    </source>
</evidence>
<keyword evidence="6 8" id="KW-0339">Growth factor</keyword>
<dbReference type="InterPro" id="IPR050507">
    <property type="entry name" value="PDGF/VEGF_growth_factor"/>
</dbReference>
<reference evidence="12" key="1">
    <citation type="submission" date="2025-08" db="UniProtKB">
        <authorList>
            <consortium name="RefSeq"/>
        </authorList>
    </citation>
    <scope>IDENTIFICATION</scope>
    <source>
        <tissue evidence="12">Testes</tissue>
    </source>
</reference>
<evidence type="ECO:0000256" key="3">
    <source>
        <dbReference type="ARBA" id="ARBA00022685"/>
    </source>
</evidence>
<dbReference type="RefSeq" id="XP_002733316.2">
    <property type="nucleotide sequence ID" value="XM_002733270.2"/>
</dbReference>
<keyword evidence="4 9" id="KW-0732">Signal</keyword>
<evidence type="ECO:0000256" key="7">
    <source>
        <dbReference type="ARBA" id="ARBA00023157"/>
    </source>
</evidence>
<evidence type="ECO:0000256" key="2">
    <source>
        <dbReference type="ARBA" id="ARBA00022525"/>
    </source>
</evidence>
<dbReference type="InterPro" id="IPR004153">
    <property type="entry name" value="CXCXC_repeat"/>
</dbReference>
<evidence type="ECO:0000256" key="6">
    <source>
        <dbReference type="ARBA" id="ARBA00023030"/>
    </source>
</evidence>
<sequence>MWQLVFSAAAILALAHGEYDAIPASILYKMRDVHSAEDFIRIFHRPKPPSGPGYHDEGPSGTDLPVVPVGPPGIPGLPSGNPYVPDVSGGGSDEVEHDDPYSIVADLPPCVPRLAMVPIPKDRDPAVFLWPPCVELHRCGGCCNNELFVCEATKTNSVDVKVYRTSFDQKNPEALPVEGIQTFRLTNETGCECSCKVKSDHCNLDIHRHENCQCVCKQPEKGVTCMERKVWDESTCSCLCKASMSDRICYPRKKMWDDSTCQCECKRTISCKEGYVWNIDKCRCERLKPFTVKHCPPTDCPLGRLLMPPTCECIQPRDV</sequence>
<dbReference type="PROSITE" id="PS50278">
    <property type="entry name" value="PDGF_2"/>
    <property type="match status" value="1"/>
</dbReference>
<keyword evidence="2" id="KW-0964">Secreted</keyword>
<organism evidence="11 12">
    <name type="scientific">Saccoglossus kowalevskii</name>
    <name type="common">Acorn worm</name>
    <dbReference type="NCBI Taxonomy" id="10224"/>
    <lineage>
        <taxon>Eukaryota</taxon>
        <taxon>Metazoa</taxon>
        <taxon>Hemichordata</taxon>
        <taxon>Enteropneusta</taxon>
        <taxon>Harrimaniidae</taxon>
        <taxon>Saccoglossus</taxon>
    </lineage>
</organism>
<dbReference type="InterPro" id="IPR000072">
    <property type="entry name" value="PDGF/VEGF_dom"/>
</dbReference>
<keyword evidence="7" id="KW-1015">Disulfide bond</keyword>
<proteinExistence type="inferred from homology"/>
<accession>A0ABM0GMQ1</accession>
<evidence type="ECO:0000313" key="12">
    <source>
        <dbReference type="RefSeq" id="XP_002733316.2"/>
    </source>
</evidence>
<evidence type="ECO:0000313" key="11">
    <source>
        <dbReference type="Proteomes" id="UP000694865"/>
    </source>
</evidence>
<dbReference type="InterPro" id="IPR029034">
    <property type="entry name" value="Cystine-knot_cytokine"/>
</dbReference>
<name>A0ABM0GMQ1_SACKO</name>
<dbReference type="GeneID" id="100329011"/>
<evidence type="ECO:0000259" key="10">
    <source>
        <dbReference type="PROSITE" id="PS50278"/>
    </source>
</evidence>
<comment type="subcellular location">
    <subcellularLocation>
        <location evidence="1">Secreted</location>
    </subcellularLocation>
</comment>
<dbReference type="SMART" id="SM00141">
    <property type="entry name" value="PDGF"/>
    <property type="match status" value="1"/>
</dbReference>
<dbReference type="SUPFAM" id="SSF57501">
    <property type="entry name" value="Cystine-knot cytokines"/>
    <property type="match status" value="1"/>
</dbReference>
<feature type="signal peptide" evidence="9">
    <location>
        <begin position="1"/>
        <end position="17"/>
    </location>
</feature>
<keyword evidence="11" id="KW-1185">Reference proteome</keyword>
<evidence type="ECO:0000256" key="1">
    <source>
        <dbReference type="ARBA" id="ARBA00004613"/>
    </source>
</evidence>
<feature type="chain" id="PRO_5047394228" evidence="9">
    <location>
        <begin position="18"/>
        <end position="319"/>
    </location>
</feature>
<dbReference type="Gene3D" id="2.10.90.10">
    <property type="entry name" value="Cystine-knot cytokines"/>
    <property type="match status" value="1"/>
</dbReference>